<name>A0ABY5ZQW3_9BACT</name>
<dbReference type="InterPro" id="IPR036291">
    <property type="entry name" value="NAD(P)-bd_dom_sf"/>
</dbReference>
<dbReference type="Gene3D" id="3.40.50.720">
    <property type="entry name" value="NAD(P)-binding Rossmann-like Domain"/>
    <property type="match status" value="1"/>
</dbReference>
<dbReference type="PANTHER" id="PTHR33303">
    <property type="entry name" value="CYTOPLASMIC PROTEIN-RELATED"/>
    <property type="match status" value="1"/>
</dbReference>
<gene>
    <name evidence="2" type="ORF">L9S41_06480</name>
</gene>
<feature type="domain" description="CoA-binding" evidence="1">
    <location>
        <begin position="8"/>
        <end position="100"/>
    </location>
</feature>
<dbReference type="InterPro" id="IPR003781">
    <property type="entry name" value="CoA-bd"/>
</dbReference>
<accession>A0ABY5ZQW3</accession>
<dbReference type="RefSeq" id="WP_260749942.1">
    <property type="nucleotide sequence ID" value="NZ_CP092109.1"/>
</dbReference>
<evidence type="ECO:0000313" key="3">
    <source>
        <dbReference type="Proteomes" id="UP001060414"/>
    </source>
</evidence>
<dbReference type="SUPFAM" id="SSF51735">
    <property type="entry name" value="NAD(P)-binding Rossmann-fold domains"/>
    <property type="match status" value="1"/>
</dbReference>
<dbReference type="Proteomes" id="UP001060414">
    <property type="component" value="Chromosome"/>
</dbReference>
<sequence>MREKIEQFLSASAFGVIGASSKSYKYGNKVLRCYMQNGRKAIPVNPVEKTIEGIACAANVSELPPEVKSISVITPPQVTDKVVDAAIAQGIENIWMQPGAESPAAVAKAEKAGLNVIADGSCILVVLGYRDH</sequence>
<proteinExistence type="predicted"/>
<keyword evidence="3" id="KW-1185">Reference proteome</keyword>
<evidence type="ECO:0000313" key="2">
    <source>
        <dbReference type="EMBL" id="UWZ81567.1"/>
    </source>
</evidence>
<dbReference type="PANTHER" id="PTHR33303:SF2">
    <property type="entry name" value="COA-BINDING DOMAIN-CONTAINING PROTEIN"/>
    <property type="match status" value="1"/>
</dbReference>
<dbReference type="Pfam" id="PF13380">
    <property type="entry name" value="CoA_binding_2"/>
    <property type="match status" value="1"/>
</dbReference>
<reference evidence="2" key="1">
    <citation type="journal article" date="2022" name="Environ. Microbiol.">
        <title>Geoalkalibacter halelectricus SAP #1 sp. nov. possessing extracellular electron transfer and mineral#reducing capabilities from a haloalkaline environment.</title>
        <authorList>
            <person name="Yadav S."/>
            <person name="Singh R."/>
            <person name="Sundharam S.S."/>
            <person name="Chaudhary S."/>
            <person name="Krishnamurthi S."/>
            <person name="Patil S.A."/>
        </authorList>
    </citation>
    <scope>NUCLEOTIDE SEQUENCE</scope>
    <source>
        <strain evidence="2">SAP-1</strain>
    </source>
</reference>
<evidence type="ECO:0000259" key="1">
    <source>
        <dbReference type="SMART" id="SM00881"/>
    </source>
</evidence>
<dbReference type="EMBL" id="CP092109">
    <property type="protein sequence ID" value="UWZ81567.1"/>
    <property type="molecule type" value="Genomic_DNA"/>
</dbReference>
<dbReference type="SMART" id="SM00881">
    <property type="entry name" value="CoA_binding"/>
    <property type="match status" value="1"/>
</dbReference>
<protein>
    <submittedName>
        <fullName evidence="2">CoA-binding protein</fullName>
    </submittedName>
</protein>
<organism evidence="2 3">
    <name type="scientific">Geoalkalibacter halelectricus</name>
    <dbReference type="NCBI Taxonomy" id="2847045"/>
    <lineage>
        <taxon>Bacteria</taxon>
        <taxon>Pseudomonadati</taxon>
        <taxon>Thermodesulfobacteriota</taxon>
        <taxon>Desulfuromonadia</taxon>
        <taxon>Desulfuromonadales</taxon>
        <taxon>Geoalkalibacteraceae</taxon>
        <taxon>Geoalkalibacter</taxon>
    </lineage>
</organism>